<proteinExistence type="predicted"/>
<dbReference type="AlphaFoldDB" id="A0A429X506"/>
<comment type="caution">
    <text evidence="1">The sequence shown here is derived from an EMBL/GenBank/DDBJ whole genome shotgun (WGS) entry which is preliminary data.</text>
</comment>
<gene>
    <name evidence="1" type="ORF">D5F11_016845</name>
</gene>
<reference evidence="1 2" key="1">
    <citation type="submission" date="2018-12" db="EMBL/GenBank/DDBJ databases">
        <authorList>
            <person name="Sun L."/>
            <person name="Chen Z."/>
        </authorList>
    </citation>
    <scope>NUCLEOTIDE SEQUENCE [LARGE SCALE GENOMIC DNA]</scope>
    <source>
        <strain evidence="1 2">LMG 29736</strain>
    </source>
</reference>
<evidence type="ECO:0000313" key="1">
    <source>
        <dbReference type="EMBL" id="RST58496.1"/>
    </source>
</evidence>
<evidence type="ECO:0000313" key="2">
    <source>
        <dbReference type="Proteomes" id="UP000287296"/>
    </source>
</evidence>
<name>A0A429X506_SIMTE</name>
<protein>
    <submittedName>
        <fullName evidence="1">Uncharacterized protein</fullName>
    </submittedName>
</protein>
<dbReference type="RefSeq" id="WP_120115965.1">
    <property type="nucleotide sequence ID" value="NZ_QYTW02000019.1"/>
</dbReference>
<sequence length="133" mass="15065">MKIEIENINIAKVINFLDGLSLKGLNSIHRTNFSRKLSEKLKVVVENEKQLIEEANGSPKKQKEWLEKFYKEKIVIDGGDSQTMLQSVKSVIKEITAEDSEHEFNGDNAYAVACLYEEFGLGEETNNKKGEEA</sequence>
<dbReference type="EMBL" id="QYTW02000019">
    <property type="protein sequence ID" value="RST58496.1"/>
    <property type="molecule type" value="Genomic_DNA"/>
</dbReference>
<accession>A0A429X506</accession>
<dbReference type="OrthoDB" id="2194466at2"/>
<dbReference type="Proteomes" id="UP000287296">
    <property type="component" value="Unassembled WGS sequence"/>
</dbReference>
<organism evidence="1 2">
    <name type="scientific">Siminovitchia terrae</name>
    <name type="common">Bacillus terrae</name>
    <dbReference type="NCBI Taxonomy" id="1914933"/>
    <lineage>
        <taxon>Bacteria</taxon>
        <taxon>Bacillati</taxon>
        <taxon>Bacillota</taxon>
        <taxon>Bacilli</taxon>
        <taxon>Bacillales</taxon>
        <taxon>Bacillaceae</taxon>
        <taxon>Siminovitchia</taxon>
    </lineage>
</organism>